<dbReference type="PANTHER" id="PTHR48094">
    <property type="entry name" value="PROTEIN/NUCLEIC ACID DEGLYCASE DJ-1-RELATED"/>
    <property type="match status" value="1"/>
</dbReference>
<dbReference type="OrthoDB" id="543156at2759"/>
<protein>
    <recommendedName>
        <fullName evidence="1">D-lactate dehydratase</fullName>
        <ecNumber evidence="1">4.2.1.130</ecNumber>
    </recommendedName>
</protein>
<dbReference type="SUPFAM" id="SSF52317">
    <property type="entry name" value="Class I glutamine amidotransferase-like"/>
    <property type="match status" value="1"/>
</dbReference>
<dbReference type="InterPro" id="IPR050325">
    <property type="entry name" value="Prot/Nucl_acid_deglycase"/>
</dbReference>
<evidence type="ECO:0000259" key="6">
    <source>
        <dbReference type="Pfam" id="PF01965"/>
    </source>
</evidence>
<gene>
    <name evidence="7" type="ORF">LCER1_G004587</name>
</gene>
<dbReference type="Gene3D" id="3.40.50.880">
    <property type="match status" value="1"/>
</dbReference>
<accession>A0A7D8YK86</accession>
<dbReference type="EC" id="4.2.1.130" evidence="1"/>
<evidence type="ECO:0000256" key="5">
    <source>
        <dbReference type="ARBA" id="ARBA00048082"/>
    </source>
</evidence>
<proteinExistence type="inferred from homology"/>
<dbReference type="CDD" id="cd03141">
    <property type="entry name" value="GATase1_Hsp31_like"/>
    <property type="match status" value="1"/>
</dbReference>
<evidence type="ECO:0000313" key="7">
    <source>
        <dbReference type="EMBL" id="TVY52967.1"/>
    </source>
</evidence>
<dbReference type="GO" id="GO:0019172">
    <property type="term" value="F:glyoxalase III activity"/>
    <property type="evidence" value="ECO:0007669"/>
    <property type="project" value="UniProtKB-EC"/>
</dbReference>
<keyword evidence="3" id="KW-0456">Lyase</keyword>
<dbReference type="GO" id="GO:0019243">
    <property type="term" value="P:methylglyoxal catabolic process to D-lactate via S-lactoyl-glutathione"/>
    <property type="evidence" value="ECO:0007669"/>
    <property type="project" value="TreeGrafter"/>
</dbReference>
<dbReference type="Proteomes" id="UP000481288">
    <property type="component" value="Unassembled WGS sequence"/>
</dbReference>
<reference evidence="7 8" key="1">
    <citation type="submission" date="2018-05" db="EMBL/GenBank/DDBJ databases">
        <title>Whole genome sequencing for identification of molecular markers to develop diagnostic detection tools for the regulated plant pathogen Lachnellula willkommii.</title>
        <authorList>
            <person name="Giroux E."/>
            <person name="Bilodeau G."/>
        </authorList>
    </citation>
    <scope>NUCLEOTIDE SEQUENCE [LARGE SCALE GENOMIC DNA]</scope>
    <source>
        <strain evidence="7 8">CBS 625.97</strain>
    </source>
</reference>
<dbReference type="PANTHER" id="PTHR48094:SF11">
    <property type="entry name" value="GLUTATHIONE-INDEPENDENT GLYOXALASE HSP31-RELATED"/>
    <property type="match status" value="1"/>
</dbReference>
<dbReference type="EMBL" id="QGMG01000522">
    <property type="protein sequence ID" value="TVY52967.1"/>
    <property type="molecule type" value="Genomic_DNA"/>
</dbReference>
<comment type="catalytic activity">
    <reaction evidence="5">
        <text>methylglyoxal + H2O = (R)-lactate + H(+)</text>
        <dbReference type="Rhea" id="RHEA:27754"/>
        <dbReference type="ChEBI" id="CHEBI:15377"/>
        <dbReference type="ChEBI" id="CHEBI:15378"/>
        <dbReference type="ChEBI" id="CHEBI:16004"/>
        <dbReference type="ChEBI" id="CHEBI:17158"/>
        <dbReference type="EC" id="4.2.1.130"/>
    </reaction>
</comment>
<dbReference type="InterPro" id="IPR002818">
    <property type="entry name" value="DJ-1/PfpI"/>
</dbReference>
<evidence type="ECO:0000256" key="4">
    <source>
        <dbReference type="ARBA" id="ARBA00038493"/>
    </source>
</evidence>
<dbReference type="InterPro" id="IPR029062">
    <property type="entry name" value="Class_I_gatase-like"/>
</dbReference>
<evidence type="ECO:0000256" key="2">
    <source>
        <dbReference type="ARBA" id="ARBA00023016"/>
    </source>
</evidence>
<name>A0A7D8YK86_9HELO</name>
<feature type="domain" description="DJ-1/PfpI" evidence="6">
    <location>
        <begin position="84"/>
        <end position="223"/>
    </location>
</feature>
<keyword evidence="8" id="KW-1185">Reference proteome</keyword>
<evidence type="ECO:0000313" key="8">
    <source>
        <dbReference type="Proteomes" id="UP000481288"/>
    </source>
</evidence>
<dbReference type="AlphaFoldDB" id="A0A7D8YK86"/>
<keyword evidence="2" id="KW-0346">Stress response</keyword>
<dbReference type="GO" id="GO:0005737">
    <property type="term" value="C:cytoplasm"/>
    <property type="evidence" value="ECO:0007669"/>
    <property type="project" value="TreeGrafter"/>
</dbReference>
<comment type="similarity">
    <text evidence="4">Belongs to the peptidase C56 family. HSP31-like subfamily.</text>
</comment>
<evidence type="ECO:0000256" key="1">
    <source>
        <dbReference type="ARBA" id="ARBA00013134"/>
    </source>
</evidence>
<organism evidence="7 8">
    <name type="scientific">Lachnellula cervina</name>
    <dbReference type="NCBI Taxonomy" id="1316786"/>
    <lineage>
        <taxon>Eukaryota</taxon>
        <taxon>Fungi</taxon>
        <taxon>Dikarya</taxon>
        <taxon>Ascomycota</taxon>
        <taxon>Pezizomycotina</taxon>
        <taxon>Leotiomycetes</taxon>
        <taxon>Helotiales</taxon>
        <taxon>Lachnaceae</taxon>
        <taxon>Lachnellula</taxon>
    </lineage>
</organism>
<dbReference type="Pfam" id="PF01965">
    <property type="entry name" value="DJ-1_PfpI"/>
    <property type="match status" value="1"/>
</dbReference>
<sequence>MGKPKVLAVVSSHATGWYLPEYAHPYEILAPETEIVTVSPKGGATIVDPTSIQLYKDDAYCVEFLNTKQKIWTETERLENYVGRAKEFAAIFYVGGFGPMFDIAENATSIKLIREFYDAGLTVAAICHGSIALANVKLDDGSYLIAGEKVTGFSNAEIASYNTNFEETPVPFNLEDALNKSSGGNYEQSAAPWESKVCVSSTKKLITGENPASAKPLAVELLKMIKASA</sequence>
<evidence type="ECO:0000256" key="3">
    <source>
        <dbReference type="ARBA" id="ARBA00023239"/>
    </source>
</evidence>
<comment type="caution">
    <text evidence="7">The sequence shown here is derived from an EMBL/GenBank/DDBJ whole genome shotgun (WGS) entry which is preliminary data.</text>
</comment>